<dbReference type="Proteomes" id="UP000005439">
    <property type="component" value="Chromosome"/>
</dbReference>
<protein>
    <submittedName>
        <fullName evidence="1">Uncharacterized protein</fullName>
    </submittedName>
</protein>
<reference evidence="2" key="1">
    <citation type="submission" date="2011-12" db="EMBL/GenBank/DDBJ databases">
        <title>The complete genome of chromosome of Sulfobacillus acidophilus DSM 10332.</title>
        <authorList>
            <person name="Lucas S."/>
            <person name="Han J."/>
            <person name="Lapidus A."/>
            <person name="Bruce D."/>
            <person name="Goodwin L."/>
            <person name="Pitluck S."/>
            <person name="Peters L."/>
            <person name="Kyrpides N."/>
            <person name="Mavromatis K."/>
            <person name="Ivanova N."/>
            <person name="Mikhailova N."/>
            <person name="Chertkov O."/>
            <person name="Saunders E."/>
            <person name="Detter J.C."/>
            <person name="Tapia R."/>
            <person name="Han C."/>
            <person name="Land M."/>
            <person name="Hauser L."/>
            <person name="Markowitz V."/>
            <person name="Cheng J.-F."/>
            <person name="Hugenholtz P."/>
            <person name="Woyke T."/>
            <person name="Wu D."/>
            <person name="Pukall R."/>
            <person name="Gehrich-Schroeter G."/>
            <person name="Schneider S."/>
            <person name="Klenk H.-P."/>
            <person name="Eisen J.A."/>
        </authorList>
    </citation>
    <scope>NUCLEOTIDE SEQUENCE [LARGE SCALE GENOMIC DNA]</scope>
    <source>
        <strain evidence="2">ATCC 700253 / DSM 10332 / NAL</strain>
    </source>
</reference>
<dbReference type="EMBL" id="CP003179">
    <property type="protein sequence ID" value="AEW04718.1"/>
    <property type="molecule type" value="Genomic_DNA"/>
</dbReference>
<proteinExistence type="predicted"/>
<gene>
    <name evidence="1" type="ordered locus">Sulac_1218</name>
</gene>
<sequence>MKIYRGRRLDNGVAMIEIIDEETAHTTYRYSRSDSDPEFNWGFNGSGPWYVAEFLLRDVTGDDNVVKKFTLTFVNQFVSRWNDGWVITSDEIRQWIVSQQN</sequence>
<reference evidence="1 2" key="2">
    <citation type="journal article" date="2012" name="Stand. Genomic Sci.">
        <title>Complete genome sequence of the moderately thermophilic mineral-sulfide-oxidizing firmicute Sulfobacillus acidophilus type strain (NAL(T)).</title>
        <authorList>
            <person name="Anderson I."/>
            <person name="Chertkov O."/>
            <person name="Chen A."/>
            <person name="Saunders E."/>
            <person name="Lapidus A."/>
            <person name="Nolan M."/>
            <person name="Lucas S."/>
            <person name="Hammon N."/>
            <person name="Deshpande S."/>
            <person name="Cheng J.F."/>
            <person name="Han C."/>
            <person name="Tapia R."/>
            <person name="Goodwin L.A."/>
            <person name="Pitluck S."/>
            <person name="Liolios K."/>
            <person name="Pagani I."/>
            <person name="Ivanova N."/>
            <person name="Mikhailova N."/>
            <person name="Pati A."/>
            <person name="Palaniappan K."/>
            <person name="Land M."/>
            <person name="Pan C."/>
            <person name="Rohde M."/>
            <person name="Pukall R."/>
            <person name="Goker M."/>
            <person name="Detter J.C."/>
            <person name="Woyke T."/>
            <person name="Bristow J."/>
            <person name="Eisen J.A."/>
            <person name="Markowitz V."/>
            <person name="Hugenholtz P."/>
            <person name="Kyrpides N.C."/>
            <person name="Klenk H.P."/>
            <person name="Mavromatis K."/>
        </authorList>
    </citation>
    <scope>NUCLEOTIDE SEQUENCE [LARGE SCALE GENOMIC DNA]</scope>
    <source>
        <strain evidence="2">ATCC 700253 / DSM 10332 / NAL</strain>
    </source>
</reference>
<dbReference type="STRING" id="679936.Sulac_1218"/>
<dbReference type="Pfam" id="PF19663">
    <property type="entry name" value="DUF6166"/>
    <property type="match status" value="1"/>
</dbReference>
<dbReference type="KEGG" id="sap:Sulac_1218"/>
<evidence type="ECO:0000313" key="1">
    <source>
        <dbReference type="EMBL" id="AEW04718.1"/>
    </source>
</evidence>
<accession>G8TV78</accession>
<dbReference type="AlphaFoldDB" id="G8TV78"/>
<name>G8TV78_SULAD</name>
<keyword evidence="2" id="KW-1185">Reference proteome</keyword>
<dbReference type="InterPro" id="IPR046164">
    <property type="entry name" value="DUF6166"/>
</dbReference>
<organism evidence="1 2">
    <name type="scientific">Sulfobacillus acidophilus (strain ATCC 700253 / DSM 10332 / NAL)</name>
    <dbReference type="NCBI Taxonomy" id="679936"/>
    <lineage>
        <taxon>Bacteria</taxon>
        <taxon>Bacillati</taxon>
        <taxon>Bacillota</taxon>
        <taxon>Clostridia</taxon>
        <taxon>Eubacteriales</taxon>
        <taxon>Clostridiales Family XVII. Incertae Sedis</taxon>
        <taxon>Sulfobacillus</taxon>
    </lineage>
</organism>
<evidence type="ECO:0000313" key="2">
    <source>
        <dbReference type="Proteomes" id="UP000005439"/>
    </source>
</evidence>
<dbReference type="HOGENOM" id="CLU_2290225_0_0_9"/>